<organism evidence="1">
    <name type="scientific">Fagus sylvatica</name>
    <name type="common">Beechnut</name>
    <dbReference type="NCBI Taxonomy" id="28930"/>
    <lineage>
        <taxon>Eukaryota</taxon>
        <taxon>Viridiplantae</taxon>
        <taxon>Streptophyta</taxon>
        <taxon>Embryophyta</taxon>
        <taxon>Tracheophyta</taxon>
        <taxon>Spermatophyta</taxon>
        <taxon>Magnoliopsida</taxon>
        <taxon>eudicotyledons</taxon>
        <taxon>Gunneridae</taxon>
        <taxon>Pentapetalae</taxon>
        <taxon>rosids</taxon>
        <taxon>fabids</taxon>
        <taxon>Fagales</taxon>
        <taxon>Fagaceae</taxon>
        <taxon>Fagus</taxon>
    </lineage>
</organism>
<evidence type="ECO:0000313" key="1">
    <source>
        <dbReference type="EMBL" id="SPC90937.1"/>
    </source>
</evidence>
<proteinExistence type="predicted"/>
<name>A0A2N9FJD4_FAGSY</name>
<dbReference type="AlphaFoldDB" id="A0A2N9FJD4"/>
<protein>
    <submittedName>
        <fullName evidence="1">Uncharacterized protein</fullName>
    </submittedName>
</protein>
<accession>A0A2N9FJD4</accession>
<gene>
    <name evidence="1" type="ORF">FSB_LOCUS18819</name>
</gene>
<sequence length="89" mass="9747">MVNGPRLIRKLQAFRYSLVLSLSLAASLFLSPHFSHLIGSAGPSSHANTTVPLSLLHYPISVSLATTSHRRDSLLQIFSHTQGNHKIEC</sequence>
<reference evidence="1" key="1">
    <citation type="submission" date="2018-02" db="EMBL/GenBank/DDBJ databases">
        <authorList>
            <person name="Cohen D.B."/>
            <person name="Kent A.D."/>
        </authorList>
    </citation>
    <scope>NUCLEOTIDE SEQUENCE</scope>
</reference>
<dbReference type="EMBL" id="OIVN01001191">
    <property type="protein sequence ID" value="SPC90937.1"/>
    <property type="molecule type" value="Genomic_DNA"/>
</dbReference>